<keyword evidence="2" id="KW-1185">Reference proteome</keyword>
<accession>A0A0C3IWS2</accession>
<evidence type="ECO:0000313" key="2">
    <source>
        <dbReference type="Proteomes" id="UP000054217"/>
    </source>
</evidence>
<dbReference type="EMBL" id="KN831989">
    <property type="protein sequence ID" value="KIO01278.1"/>
    <property type="molecule type" value="Genomic_DNA"/>
</dbReference>
<evidence type="ECO:0000313" key="1">
    <source>
        <dbReference type="EMBL" id="KIO01278.1"/>
    </source>
</evidence>
<name>A0A0C3IWS2_PISTI</name>
<dbReference type="HOGENOM" id="CLU_2868618_0_0_1"/>
<protein>
    <submittedName>
        <fullName evidence="1">Uncharacterized protein</fullName>
    </submittedName>
</protein>
<dbReference type="AlphaFoldDB" id="A0A0C3IWS2"/>
<reference evidence="1 2" key="1">
    <citation type="submission" date="2014-04" db="EMBL/GenBank/DDBJ databases">
        <authorList>
            <consortium name="DOE Joint Genome Institute"/>
            <person name="Kuo A."/>
            <person name="Kohler A."/>
            <person name="Costa M.D."/>
            <person name="Nagy L.G."/>
            <person name="Floudas D."/>
            <person name="Copeland A."/>
            <person name="Barry K.W."/>
            <person name="Cichocki N."/>
            <person name="Veneault-Fourrey C."/>
            <person name="LaButti K."/>
            <person name="Lindquist E.A."/>
            <person name="Lipzen A."/>
            <person name="Lundell T."/>
            <person name="Morin E."/>
            <person name="Murat C."/>
            <person name="Sun H."/>
            <person name="Tunlid A."/>
            <person name="Henrissat B."/>
            <person name="Grigoriev I.V."/>
            <person name="Hibbett D.S."/>
            <person name="Martin F."/>
            <person name="Nordberg H.P."/>
            <person name="Cantor M.N."/>
            <person name="Hua S.X."/>
        </authorList>
    </citation>
    <scope>NUCLEOTIDE SEQUENCE [LARGE SCALE GENOMIC DNA]</scope>
    <source>
        <strain evidence="1 2">Marx 270</strain>
    </source>
</reference>
<gene>
    <name evidence="1" type="ORF">M404DRAFT_1003211</name>
</gene>
<dbReference type="Proteomes" id="UP000054217">
    <property type="component" value="Unassembled WGS sequence"/>
</dbReference>
<dbReference type="InParanoid" id="A0A0C3IWS2"/>
<reference evidence="2" key="2">
    <citation type="submission" date="2015-01" db="EMBL/GenBank/DDBJ databases">
        <title>Evolutionary Origins and Diversification of the Mycorrhizal Mutualists.</title>
        <authorList>
            <consortium name="DOE Joint Genome Institute"/>
            <consortium name="Mycorrhizal Genomics Consortium"/>
            <person name="Kohler A."/>
            <person name="Kuo A."/>
            <person name="Nagy L.G."/>
            <person name="Floudas D."/>
            <person name="Copeland A."/>
            <person name="Barry K.W."/>
            <person name="Cichocki N."/>
            <person name="Veneault-Fourrey C."/>
            <person name="LaButti K."/>
            <person name="Lindquist E.A."/>
            <person name="Lipzen A."/>
            <person name="Lundell T."/>
            <person name="Morin E."/>
            <person name="Murat C."/>
            <person name="Riley R."/>
            <person name="Ohm R."/>
            <person name="Sun H."/>
            <person name="Tunlid A."/>
            <person name="Henrissat B."/>
            <person name="Grigoriev I.V."/>
            <person name="Hibbett D.S."/>
            <person name="Martin F."/>
        </authorList>
    </citation>
    <scope>NUCLEOTIDE SEQUENCE [LARGE SCALE GENOMIC DNA]</scope>
    <source>
        <strain evidence="2">Marx 270</strain>
    </source>
</reference>
<sequence>MRWSRNALLHSMLSVRQRAIDMTAAILNGVDSLKSNSSALSSKLMCLNDVYNLVSLLLVLSTIR</sequence>
<proteinExistence type="predicted"/>
<organism evidence="1 2">
    <name type="scientific">Pisolithus tinctorius Marx 270</name>
    <dbReference type="NCBI Taxonomy" id="870435"/>
    <lineage>
        <taxon>Eukaryota</taxon>
        <taxon>Fungi</taxon>
        <taxon>Dikarya</taxon>
        <taxon>Basidiomycota</taxon>
        <taxon>Agaricomycotina</taxon>
        <taxon>Agaricomycetes</taxon>
        <taxon>Agaricomycetidae</taxon>
        <taxon>Boletales</taxon>
        <taxon>Sclerodermatineae</taxon>
        <taxon>Pisolithaceae</taxon>
        <taxon>Pisolithus</taxon>
    </lineage>
</organism>